<dbReference type="InterPro" id="IPR000403">
    <property type="entry name" value="PI3/4_kinase_cat_dom"/>
</dbReference>
<keyword evidence="4" id="KW-1185">Reference proteome</keyword>
<dbReference type="Gene3D" id="1.10.1070.11">
    <property type="entry name" value="Phosphatidylinositol 3-/4-kinase, catalytic domain"/>
    <property type="match status" value="1"/>
</dbReference>
<evidence type="ECO:0000256" key="1">
    <source>
        <dbReference type="SAM" id="Coils"/>
    </source>
</evidence>
<feature type="coiled-coil region" evidence="1">
    <location>
        <begin position="382"/>
        <end position="409"/>
    </location>
</feature>
<dbReference type="GO" id="GO:0005634">
    <property type="term" value="C:nucleus"/>
    <property type="evidence" value="ECO:0007669"/>
    <property type="project" value="TreeGrafter"/>
</dbReference>
<dbReference type="GO" id="GO:0000184">
    <property type="term" value="P:nuclear-transcribed mRNA catabolic process, nonsense-mediated decay"/>
    <property type="evidence" value="ECO:0007669"/>
    <property type="project" value="TreeGrafter"/>
</dbReference>
<accession>A0AA38G045</accession>
<sequence>MSMVGHILGLGDRHLDNILMDFSTGDVVHIDYNVCFDKGLRLKIPEIVPFRLTQTMQAALGLTGIEGTFRANCEVVFDILRKNKDTILMLLEVFVWDPLVEWMRGDGHDEATIGGEERKGMELAVSLSLFASRVQEIRVPLQEHHDLLLGTLPATSSALQNLADVLDRYENISSMFGHAEQERSKCVMAEVSSKSIVVEAASNLEKVRIAYEVQAHEFSQAKAHATEAAQKASNWIEQHGRVLDALRNGSAPELQVIGKTPSAAEALSLTSAVLAAGVPLTIVPEPTQMHCQEVDREVAHLTKECHEAISQAAKALQSYSMALQRLLPGNYITSSQVHSWAQVLQLCVRQPSADALAVARRQASDLIAKGQGEHVDTIRQKYEALCVKIDMVEKEIRKVQEDCFELEASIESENEHKAKDRVLAIFTKHLQPYSHSGKDEDTLPRVSGYNRQDEMKERDVGSANLDEKKVKVLTVLHVAAASLYCEIKGKIFNICNSLTDRITSGPGEGIRSQNWKWCLPDLEEQVERCALVINIVTEVQQMSGQIFIQRGPGWWDTTGSGDDNWNSSIQGCLTASHSLVSQMTGHALPEAIKSVHSHNNSIMEAFGSLSQIRGEIDTALEQLAEIEIQRSSLIELERTYHEKVEGITKDKVSHEMAIEAGRDHLSWEEAEELASQVEAYRAQLDILKNAWEQRDAQASTLARMELNAQGSLLAAEQRFESLVTIDSDGDMHITRGKILLATFARPFFELESFDQKLPSFGHEPLKKSSVNQIDIVSSGFSGFESVWKATNMLKDHAFFVWKVGIIDASLDSCIRNVASAVDHTSGFDQMVSIQKRKLEIQIQYYLDQYLRERLAPVLLECLEKEEDSLKHISVDNRELESNITKKELEAVKRAQGFLVEYSNAHETARAAKAAAFAMKLQVREMNQDLQKAKLEAAQLEWLHDYILSPLEKDNVLTQGCANEDKLPAGFIKLNRRNLLATIRSAMSAINRYTEDLRNCERSAISTEEQLERAMGWACAGPSTGGGSNNSCRGMGIPPEFHEHLRCRQQLLLAGKEQASGIVKLCSAVSDFEDSRDGFLRSLPDVTAGGALSEGRAWQQTLLNIVARLDHSHHSFTCADREWHLAQKSMEAASASLSTVTNDLYLVSMKSKSAS</sequence>
<dbReference type="AlphaFoldDB" id="A0AA38G045"/>
<dbReference type="SUPFAM" id="SSF56112">
    <property type="entry name" value="Protein kinase-like (PK-like)"/>
    <property type="match status" value="1"/>
</dbReference>
<dbReference type="InterPro" id="IPR036940">
    <property type="entry name" value="PI3/4_kinase_cat_sf"/>
</dbReference>
<evidence type="ECO:0000259" key="2">
    <source>
        <dbReference type="PROSITE" id="PS50290"/>
    </source>
</evidence>
<keyword evidence="1" id="KW-0175">Coiled coil</keyword>
<evidence type="ECO:0000313" key="4">
    <source>
        <dbReference type="Proteomes" id="UP000824469"/>
    </source>
</evidence>
<organism evidence="3 4">
    <name type="scientific">Taxus chinensis</name>
    <name type="common">Chinese yew</name>
    <name type="synonym">Taxus wallichiana var. chinensis</name>
    <dbReference type="NCBI Taxonomy" id="29808"/>
    <lineage>
        <taxon>Eukaryota</taxon>
        <taxon>Viridiplantae</taxon>
        <taxon>Streptophyta</taxon>
        <taxon>Embryophyta</taxon>
        <taxon>Tracheophyta</taxon>
        <taxon>Spermatophyta</taxon>
        <taxon>Pinopsida</taxon>
        <taxon>Pinidae</taxon>
        <taxon>Conifers II</taxon>
        <taxon>Cupressales</taxon>
        <taxon>Taxaceae</taxon>
        <taxon>Taxus</taxon>
    </lineage>
</organism>
<gene>
    <name evidence="3" type="ORF">KI387_028351</name>
</gene>
<dbReference type="InterPro" id="IPR011009">
    <property type="entry name" value="Kinase-like_dom_sf"/>
</dbReference>
<dbReference type="EMBL" id="JAHRHJ020000006">
    <property type="protein sequence ID" value="KAH9313316.1"/>
    <property type="molecule type" value="Genomic_DNA"/>
</dbReference>
<protein>
    <recommendedName>
        <fullName evidence="2">PI3K/PI4K catalytic domain-containing protein</fullName>
    </recommendedName>
</protein>
<dbReference type="Pfam" id="PF00454">
    <property type="entry name" value="PI3_PI4_kinase"/>
    <property type="match status" value="1"/>
</dbReference>
<dbReference type="InterPro" id="IPR050517">
    <property type="entry name" value="DDR_Repair_Kinase"/>
</dbReference>
<proteinExistence type="predicted"/>
<name>A0AA38G045_TAXCH</name>
<feature type="coiled-coil region" evidence="1">
    <location>
        <begin position="609"/>
        <end position="636"/>
    </location>
</feature>
<dbReference type="Proteomes" id="UP000824469">
    <property type="component" value="Unassembled WGS sequence"/>
</dbReference>
<reference evidence="3 4" key="1">
    <citation type="journal article" date="2021" name="Nat. Plants">
        <title>The Taxus genome provides insights into paclitaxel biosynthesis.</title>
        <authorList>
            <person name="Xiong X."/>
            <person name="Gou J."/>
            <person name="Liao Q."/>
            <person name="Li Y."/>
            <person name="Zhou Q."/>
            <person name="Bi G."/>
            <person name="Li C."/>
            <person name="Du R."/>
            <person name="Wang X."/>
            <person name="Sun T."/>
            <person name="Guo L."/>
            <person name="Liang H."/>
            <person name="Lu P."/>
            <person name="Wu Y."/>
            <person name="Zhang Z."/>
            <person name="Ro D.K."/>
            <person name="Shang Y."/>
            <person name="Huang S."/>
            <person name="Yan J."/>
        </authorList>
    </citation>
    <scope>NUCLEOTIDE SEQUENCE [LARGE SCALE GENOMIC DNA]</scope>
    <source>
        <strain evidence="3">Ta-2019</strain>
    </source>
</reference>
<feature type="non-terminal residue" evidence="3">
    <location>
        <position position="1"/>
    </location>
</feature>
<dbReference type="PROSITE" id="PS50290">
    <property type="entry name" value="PI3_4_KINASE_3"/>
    <property type="match status" value="1"/>
</dbReference>
<comment type="caution">
    <text evidence="3">The sequence shown here is derived from an EMBL/GenBank/DDBJ whole genome shotgun (WGS) entry which is preliminary data.</text>
</comment>
<dbReference type="SMART" id="SM00146">
    <property type="entry name" value="PI3Kc"/>
    <property type="match status" value="1"/>
</dbReference>
<dbReference type="PANTHER" id="PTHR11139">
    <property type="entry name" value="ATAXIA TELANGIECTASIA MUTATED ATM -RELATED"/>
    <property type="match status" value="1"/>
</dbReference>
<dbReference type="PANTHER" id="PTHR11139:SF71">
    <property type="entry name" value="SERINE_THREONINE-PROTEIN KINASE SMG1"/>
    <property type="match status" value="1"/>
</dbReference>
<evidence type="ECO:0000313" key="3">
    <source>
        <dbReference type="EMBL" id="KAH9313316.1"/>
    </source>
</evidence>
<dbReference type="FunFam" id="1.10.1070.11:FF:000023">
    <property type="entry name" value="serine/threonine-protein kinase SMG1 isoform X1"/>
    <property type="match status" value="1"/>
</dbReference>
<feature type="coiled-coil region" evidence="1">
    <location>
        <begin position="862"/>
        <end position="889"/>
    </location>
</feature>
<feature type="domain" description="PI3K/PI4K catalytic" evidence="2">
    <location>
        <begin position="1"/>
        <end position="142"/>
    </location>
</feature>
<dbReference type="GO" id="GO:0004674">
    <property type="term" value="F:protein serine/threonine kinase activity"/>
    <property type="evidence" value="ECO:0007669"/>
    <property type="project" value="TreeGrafter"/>
</dbReference>
<dbReference type="OMA" id="CERSAIS"/>